<reference evidence="1" key="1">
    <citation type="submission" date="2019-11" db="EMBL/GenBank/DDBJ databases">
        <authorList>
            <person name="Feng L."/>
        </authorList>
    </citation>
    <scope>NUCLEOTIDE SEQUENCE</scope>
    <source>
        <strain evidence="1">ChathewayiLFYP18</strain>
    </source>
</reference>
<organism evidence="1">
    <name type="scientific">Hungatella hathewayi</name>
    <dbReference type="NCBI Taxonomy" id="154046"/>
    <lineage>
        <taxon>Bacteria</taxon>
        <taxon>Bacillati</taxon>
        <taxon>Bacillota</taxon>
        <taxon>Clostridia</taxon>
        <taxon>Lachnospirales</taxon>
        <taxon>Lachnospiraceae</taxon>
        <taxon>Hungatella</taxon>
    </lineage>
</organism>
<dbReference type="Pfam" id="PF06723">
    <property type="entry name" value="MreB_Mbl"/>
    <property type="match status" value="1"/>
</dbReference>
<dbReference type="Gene3D" id="3.30.420.40">
    <property type="match status" value="1"/>
</dbReference>
<protein>
    <submittedName>
        <fullName evidence="1">MreB/Mbl protein</fullName>
    </submittedName>
</protein>
<dbReference type="InterPro" id="IPR056546">
    <property type="entry name" value="MreB_MamK-like"/>
</dbReference>
<accession>A0A6N3I277</accession>
<name>A0A6N3I277_9FIRM</name>
<sequence length="87" mass="9714">MKRLIGISIKKPRIAVCVPEELTEVEAKAFSEAFYQAGAKTVYLSSMPLETAVTSLGEQCSVFVGITWSGKEKERFCINENCPHRIF</sequence>
<dbReference type="AlphaFoldDB" id="A0A6N3I277"/>
<evidence type="ECO:0000313" key="1">
    <source>
        <dbReference type="EMBL" id="VYU83376.1"/>
    </source>
</evidence>
<proteinExistence type="predicted"/>
<gene>
    <name evidence="1" type="ORF">CHLFYP18_04150</name>
</gene>
<dbReference type="EMBL" id="CACRUH010000090">
    <property type="protein sequence ID" value="VYU83376.1"/>
    <property type="molecule type" value="Genomic_DNA"/>
</dbReference>